<feature type="domain" description="N-acetyltransferase" evidence="1">
    <location>
        <begin position="62"/>
        <end position="200"/>
    </location>
</feature>
<name>A0AB34FJN3_9HYPO</name>
<protein>
    <submittedName>
        <fullName evidence="2">NAD(P)-binding protein</fullName>
    </submittedName>
</protein>
<evidence type="ECO:0000259" key="1">
    <source>
        <dbReference type="PROSITE" id="PS51186"/>
    </source>
</evidence>
<proteinExistence type="predicted"/>
<dbReference type="CDD" id="cd04301">
    <property type="entry name" value="NAT_SF"/>
    <property type="match status" value="1"/>
</dbReference>
<gene>
    <name evidence="2" type="ORF">O9K51_08262</name>
</gene>
<dbReference type="PROSITE" id="PS51186">
    <property type="entry name" value="GNAT"/>
    <property type="match status" value="1"/>
</dbReference>
<evidence type="ECO:0000313" key="2">
    <source>
        <dbReference type="EMBL" id="KAJ6438861.1"/>
    </source>
</evidence>
<dbReference type="Gene3D" id="3.40.630.30">
    <property type="match status" value="1"/>
</dbReference>
<keyword evidence="3" id="KW-1185">Reference proteome</keyword>
<dbReference type="InterPro" id="IPR052523">
    <property type="entry name" value="Trichothecene_AcTrans"/>
</dbReference>
<comment type="caution">
    <text evidence="2">The sequence shown here is derived from an EMBL/GenBank/DDBJ whole genome shotgun (WGS) entry which is preliminary data.</text>
</comment>
<dbReference type="EMBL" id="JAQHRD010000007">
    <property type="protein sequence ID" value="KAJ6438861.1"/>
    <property type="molecule type" value="Genomic_DNA"/>
</dbReference>
<evidence type="ECO:0000313" key="3">
    <source>
        <dbReference type="Proteomes" id="UP001163105"/>
    </source>
</evidence>
<dbReference type="InterPro" id="IPR016181">
    <property type="entry name" value="Acyl_CoA_acyltransferase"/>
</dbReference>
<sequence length="205" mass="22706">MALEPSVERVDGRDVASLGTLHARAFHPGNAWHRRVLPASISPWWRDKYALDMADPAYRLLKVSSPAAPDVVLGLICVRRYAADERGAGRWTRLPPPPGADADAYAAMIRSMIQHRERLMLGRAHLCVDYLAVDAESQGRGFGTRLLARACGIADDQGLDVFVQANEFAEGFYRRFGFRSEQKLQMPGGMTECFMVRAADDRASA</sequence>
<dbReference type="InterPro" id="IPR000182">
    <property type="entry name" value="GNAT_dom"/>
</dbReference>
<dbReference type="AlphaFoldDB" id="A0AB34FJN3"/>
<dbReference type="PANTHER" id="PTHR42791">
    <property type="entry name" value="GNAT FAMILY ACETYLTRANSFERASE"/>
    <property type="match status" value="1"/>
</dbReference>
<accession>A0AB34FJN3</accession>
<dbReference type="GO" id="GO:0016747">
    <property type="term" value="F:acyltransferase activity, transferring groups other than amino-acyl groups"/>
    <property type="evidence" value="ECO:0007669"/>
    <property type="project" value="InterPro"/>
</dbReference>
<organism evidence="2 3">
    <name type="scientific">Purpureocillium lavendulum</name>
    <dbReference type="NCBI Taxonomy" id="1247861"/>
    <lineage>
        <taxon>Eukaryota</taxon>
        <taxon>Fungi</taxon>
        <taxon>Dikarya</taxon>
        <taxon>Ascomycota</taxon>
        <taxon>Pezizomycotina</taxon>
        <taxon>Sordariomycetes</taxon>
        <taxon>Hypocreomycetidae</taxon>
        <taxon>Hypocreales</taxon>
        <taxon>Ophiocordycipitaceae</taxon>
        <taxon>Purpureocillium</taxon>
    </lineage>
</organism>
<dbReference type="PANTHER" id="PTHR42791:SF1">
    <property type="entry name" value="N-ACETYLTRANSFERASE DOMAIN-CONTAINING PROTEIN"/>
    <property type="match status" value="1"/>
</dbReference>
<dbReference type="Pfam" id="PF13508">
    <property type="entry name" value="Acetyltransf_7"/>
    <property type="match status" value="1"/>
</dbReference>
<dbReference type="SUPFAM" id="SSF55729">
    <property type="entry name" value="Acyl-CoA N-acyltransferases (Nat)"/>
    <property type="match status" value="1"/>
</dbReference>
<dbReference type="Proteomes" id="UP001163105">
    <property type="component" value="Unassembled WGS sequence"/>
</dbReference>
<reference evidence="2" key="1">
    <citation type="submission" date="2023-01" db="EMBL/GenBank/DDBJ databases">
        <title>The growth and conidiation of Purpureocillium lavendulum are regulated by nitrogen source and histone H3K14 acetylation.</title>
        <authorList>
            <person name="Tang P."/>
            <person name="Han J."/>
            <person name="Zhang C."/>
            <person name="Tang P."/>
            <person name="Qi F."/>
            <person name="Zhang K."/>
            <person name="Liang L."/>
        </authorList>
    </citation>
    <scope>NUCLEOTIDE SEQUENCE</scope>
    <source>
        <strain evidence="2">YMF1.00683</strain>
    </source>
</reference>